<protein>
    <submittedName>
        <fullName evidence="2">Uncharacterized protein</fullName>
    </submittedName>
</protein>
<name>A0A1L6FDV5_9RHOO</name>
<evidence type="ECO:0000313" key="3">
    <source>
        <dbReference type="Proteomes" id="UP000185739"/>
    </source>
</evidence>
<sequence>MSASLSKKNGVDRGGKAMSPEHLSALIAEIEAETPLDFGAVAIDAQYARRLMASHFCEIDARLAACGLLLEDRLEMMAAIAAHALVENMLLQLVQLRTVAALHERRRARGGEPRGSGAAGGDGPKAAEGPAAGLDAGADASVDAAFREWMRRHGIG</sequence>
<proteinExistence type="predicted"/>
<evidence type="ECO:0000313" key="2">
    <source>
        <dbReference type="EMBL" id="APR05109.1"/>
    </source>
</evidence>
<reference evidence="2 3" key="1">
    <citation type="submission" date="2016-12" db="EMBL/GenBank/DDBJ databases">
        <title>Complete genome sequence of Thauera chlorobenzoica, a Betaproteobacterium degrading haloaromatics anaerobically to CO2 and halides.</title>
        <authorList>
            <person name="Goris T."/>
            <person name="Mergelsberg M."/>
            <person name="Boll M."/>
        </authorList>
    </citation>
    <scope>NUCLEOTIDE SEQUENCE [LARGE SCALE GENOMIC DNA]</scope>
    <source>
        <strain evidence="2 3">3CB1</strain>
    </source>
</reference>
<feature type="region of interest" description="Disordered" evidence="1">
    <location>
        <begin position="105"/>
        <end position="135"/>
    </location>
</feature>
<dbReference type="STRING" id="96773.Tchl_2269"/>
<dbReference type="EMBL" id="CP018839">
    <property type="protein sequence ID" value="APR05109.1"/>
    <property type="molecule type" value="Genomic_DNA"/>
</dbReference>
<dbReference type="AlphaFoldDB" id="A0A1L6FDV5"/>
<feature type="compositionally biased region" description="Gly residues" evidence="1">
    <location>
        <begin position="113"/>
        <end position="123"/>
    </location>
</feature>
<dbReference type="Proteomes" id="UP000185739">
    <property type="component" value="Chromosome"/>
</dbReference>
<dbReference type="KEGG" id="tcl:Tchl_2269"/>
<keyword evidence="3" id="KW-1185">Reference proteome</keyword>
<gene>
    <name evidence="2" type="ORF">Tchl_2269</name>
</gene>
<accession>A0A1L6FDV5</accession>
<evidence type="ECO:0000256" key="1">
    <source>
        <dbReference type="SAM" id="MobiDB-lite"/>
    </source>
</evidence>
<feature type="compositionally biased region" description="Low complexity" evidence="1">
    <location>
        <begin position="124"/>
        <end position="135"/>
    </location>
</feature>
<organism evidence="2 3">
    <name type="scientific">Thauera chlorobenzoica</name>
    <dbReference type="NCBI Taxonomy" id="96773"/>
    <lineage>
        <taxon>Bacteria</taxon>
        <taxon>Pseudomonadati</taxon>
        <taxon>Pseudomonadota</taxon>
        <taxon>Betaproteobacteria</taxon>
        <taxon>Rhodocyclales</taxon>
        <taxon>Zoogloeaceae</taxon>
        <taxon>Thauera</taxon>
    </lineage>
</organism>